<feature type="transmembrane region" description="Helical" evidence="1">
    <location>
        <begin position="87"/>
        <end position="109"/>
    </location>
</feature>
<evidence type="ECO:0000256" key="1">
    <source>
        <dbReference type="SAM" id="Phobius"/>
    </source>
</evidence>
<keyword evidence="3" id="KW-1185">Reference proteome</keyword>
<keyword evidence="1" id="KW-0472">Membrane</keyword>
<feature type="transmembrane region" description="Helical" evidence="1">
    <location>
        <begin position="195"/>
        <end position="218"/>
    </location>
</feature>
<dbReference type="InterPro" id="IPR009825">
    <property type="entry name" value="ECF_substrate-spec-like"/>
</dbReference>
<dbReference type="Pfam" id="PF07155">
    <property type="entry name" value="ECF-ribofla_trS"/>
    <property type="match status" value="1"/>
</dbReference>
<dbReference type="GO" id="GO:0016020">
    <property type="term" value="C:membrane"/>
    <property type="evidence" value="ECO:0007669"/>
    <property type="project" value="InterPro"/>
</dbReference>
<feature type="transmembrane region" description="Helical" evidence="1">
    <location>
        <begin position="52"/>
        <end position="75"/>
    </location>
</feature>
<dbReference type="Gene3D" id="1.10.1760.20">
    <property type="match status" value="1"/>
</dbReference>
<sequence length="298" mass="35093">MISLFQNIRRNFKTKAYKFSVYEIALFGLLLAIYIIAALVEKYVFIRNLRVTITYAIYVVFGLALGPWRAAFLGLLCDTMKSVIDGIGFWTIEYAIVPVVIAFASGWFIRAFFFKNRNTWISGFLFLIMLTILFVAIAWAYWAQTPPNKYSASRRRIFPPPLVLAVGLLILSLIWITSIIVYYKSLKSRNFKFKYNTALFFQVLLVVTFVYILFRWLWGPFAFINYYNRFRSGNWSYQDYYFPVMVPIMFKSLIAIPIYTAVIFAVHPVIIMIRKRIYFYTHHSYNRSENISENKISI</sequence>
<feature type="transmembrane region" description="Helical" evidence="1">
    <location>
        <begin position="121"/>
        <end position="142"/>
    </location>
</feature>
<organism evidence="2 3">
    <name type="scientific">Mycoplasma phocoeninasale</name>
    <dbReference type="NCBI Taxonomy" id="2726117"/>
    <lineage>
        <taxon>Bacteria</taxon>
        <taxon>Bacillati</taxon>
        <taxon>Mycoplasmatota</taxon>
        <taxon>Mollicutes</taxon>
        <taxon>Mycoplasmataceae</taxon>
        <taxon>Mycoplasma</taxon>
    </lineage>
</organism>
<evidence type="ECO:0000313" key="2">
    <source>
        <dbReference type="EMBL" id="QJG66421.1"/>
    </source>
</evidence>
<dbReference type="EMBL" id="CP051480">
    <property type="protein sequence ID" value="QJG66421.1"/>
    <property type="molecule type" value="Genomic_DNA"/>
</dbReference>
<name>A0A858U370_9MOLU</name>
<dbReference type="Proteomes" id="UP000501728">
    <property type="component" value="Chromosome"/>
</dbReference>
<keyword evidence="1" id="KW-1133">Transmembrane helix</keyword>
<feature type="transmembrane region" description="Helical" evidence="1">
    <location>
        <begin position="20"/>
        <end position="40"/>
    </location>
</feature>
<dbReference type="RefSeq" id="WP_169580244.1">
    <property type="nucleotide sequence ID" value="NZ_CP051480.1"/>
</dbReference>
<feature type="transmembrane region" description="Helical" evidence="1">
    <location>
        <begin position="240"/>
        <end position="266"/>
    </location>
</feature>
<dbReference type="AlphaFoldDB" id="A0A858U370"/>
<evidence type="ECO:0000313" key="3">
    <source>
        <dbReference type="Proteomes" id="UP000501728"/>
    </source>
</evidence>
<gene>
    <name evidence="2" type="ORF">HGG64_01705</name>
</gene>
<accession>A0A858U370</accession>
<reference evidence="2 3" key="1">
    <citation type="submission" date="2020-04" db="EMBL/GenBank/DDBJ databases">
        <title>Novel Mycoplasma species detected in Phocoena phocoena (harbor porpoise) from the USA.</title>
        <authorList>
            <person name="Volokhov D.V."/>
        </authorList>
    </citation>
    <scope>NUCLEOTIDE SEQUENCE [LARGE SCALE GENOMIC DNA]</scope>
    <source>
        <strain evidence="2 3">C264-NAS</strain>
    </source>
</reference>
<dbReference type="KEGG" id="mphn:HGG64_01705"/>
<protein>
    <submittedName>
        <fullName evidence="2">ECF transporter S component</fullName>
    </submittedName>
</protein>
<proteinExistence type="predicted"/>
<feature type="transmembrane region" description="Helical" evidence="1">
    <location>
        <begin position="162"/>
        <end position="183"/>
    </location>
</feature>
<keyword evidence="1" id="KW-0812">Transmembrane</keyword>